<keyword evidence="1" id="KW-0732">Signal</keyword>
<sequence>MHAAKSMKLNLLVLKETVLCLPQCIRYYFVEQYNYTGYREIASLLISVPQDWELGANLNSDT</sequence>
<protein>
    <submittedName>
        <fullName evidence="2">Uncharacterized protein</fullName>
    </submittedName>
</protein>
<feature type="signal peptide" evidence="1">
    <location>
        <begin position="1"/>
        <end position="20"/>
    </location>
</feature>
<dbReference type="EMBL" id="GBRH01259559">
    <property type="protein sequence ID" value="JAD38336.1"/>
    <property type="molecule type" value="Transcribed_RNA"/>
</dbReference>
<feature type="chain" id="PRO_5002043613" evidence="1">
    <location>
        <begin position="21"/>
        <end position="62"/>
    </location>
</feature>
<reference evidence="2" key="1">
    <citation type="submission" date="2014-09" db="EMBL/GenBank/DDBJ databases">
        <authorList>
            <person name="Magalhaes I.L.F."/>
            <person name="Oliveira U."/>
            <person name="Santos F.R."/>
            <person name="Vidigal T.H.D.A."/>
            <person name="Brescovit A.D."/>
            <person name="Santos A.J."/>
        </authorList>
    </citation>
    <scope>NUCLEOTIDE SEQUENCE</scope>
    <source>
        <tissue evidence="2">Shoot tissue taken approximately 20 cm above the soil surface</tissue>
    </source>
</reference>
<proteinExistence type="predicted"/>
<name>A0A0A8ZHP8_ARUDO</name>
<evidence type="ECO:0000313" key="2">
    <source>
        <dbReference type="EMBL" id="JAD38336.1"/>
    </source>
</evidence>
<dbReference type="AlphaFoldDB" id="A0A0A8ZHP8"/>
<organism evidence="2">
    <name type="scientific">Arundo donax</name>
    <name type="common">Giant reed</name>
    <name type="synonym">Donax arundinaceus</name>
    <dbReference type="NCBI Taxonomy" id="35708"/>
    <lineage>
        <taxon>Eukaryota</taxon>
        <taxon>Viridiplantae</taxon>
        <taxon>Streptophyta</taxon>
        <taxon>Embryophyta</taxon>
        <taxon>Tracheophyta</taxon>
        <taxon>Spermatophyta</taxon>
        <taxon>Magnoliopsida</taxon>
        <taxon>Liliopsida</taxon>
        <taxon>Poales</taxon>
        <taxon>Poaceae</taxon>
        <taxon>PACMAD clade</taxon>
        <taxon>Arundinoideae</taxon>
        <taxon>Arundineae</taxon>
        <taxon>Arundo</taxon>
    </lineage>
</organism>
<accession>A0A0A8ZHP8</accession>
<evidence type="ECO:0000256" key="1">
    <source>
        <dbReference type="SAM" id="SignalP"/>
    </source>
</evidence>
<reference evidence="2" key="2">
    <citation type="journal article" date="2015" name="Data Brief">
        <title>Shoot transcriptome of the giant reed, Arundo donax.</title>
        <authorList>
            <person name="Barrero R.A."/>
            <person name="Guerrero F.D."/>
            <person name="Moolhuijzen P."/>
            <person name="Goolsby J.A."/>
            <person name="Tidwell J."/>
            <person name="Bellgard S.E."/>
            <person name="Bellgard M.I."/>
        </authorList>
    </citation>
    <scope>NUCLEOTIDE SEQUENCE</scope>
    <source>
        <tissue evidence="2">Shoot tissue taken approximately 20 cm above the soil surface</tissue>
    </source>
</reference>